<protein>
    <submittedName>
        <fullName evidence="3">DUF2807 domain-containing protein</fullName>
    </submittedName>
</protein>
<dbReference type="EMBL" id="JAZDQU010000001">
    <property type="protein sequence ID" value="MEE1884585.1"/>
    <property type="molecule type" value="Genomic_DNA"/>
</dbReference>
<dbReference type="Pfam" id="PF10988">
    <property type="entry name" value="DUF2807"/>
    <property type="match status" value="1"/>
</dbReference>
<organism evidence="3 4">
    <name type="scientific">Pedobacter flavus</name>
    <dbReference type="NCBI Taxonomy" id="3113906"/>
    <lineage>
        <taxon>Bacteria</taxon>
        <taxon>Pseudomonadati</taxon>
        <taxon>Bacteroidota</taxon>
        <taxon>Sphingobacteriia</taxon>
        <taxon>Sphingobacteriales</taxon>
        <taxon>Sphingobacteriaceae</taxon>
        <taxon>Pedobacter</taxon>
    </lineage>
</organism>
<evidence type="ECO:0000259" key="2">
    <source>
        <dbReference type="Pfam" id="PF10988"/>
    </source>
</evidence>
<feature type="domain" description="Putative auto-transporter adhesin head GIN" evidence="2">
    <location>
        <begin position="39"/>
        <end position="181"/>
    </location>
</feature>
<dbReference type="Gene3D" id="2.160.20.120">
    <property type="match status" value="1"/>
</dbReference>
<name>A0ABU7GZU0_9SPHI</name>
<evidence type="ECO:0000313" key="3">
    <source>
        <dbReference type="EMBL" id="MEE1884585.1"/>
    </source>
</evidence>
<feature type="chain" id="PRO_5047495840" evidence="1">
    <location>
        <begin position="27"/>
        <end position="193"/>
    </location>
</feature>
<keyword evidence="1" id="KW-0732">Signal</keyword>
<sequence length="193" mass="21422">MKTSKKTLVLLFIISLVLGFTSLAFASSNVVNLPIKNIKKINVSGNVELIVVQGVNEGVSVYSDYYLNNALVQKEDDELRITSYQKEKLAVVVTVAQLQKINASGDVKVSTHNKVYFLGLELNLSGKSTAEIDVDVVKLTTKVYDQSKLVLKGSSDEYFGMMSSFATLNMDKFSSENTQIKSQEKLYYALNRL</sequence>
<dbReference type="RefSeq" id="WP_330145499.1">
    <property type="nucleotide sequence ID" value="NZ_JAZDQU010000001.1"/>
</dbReference>
<evidence type="ECO:0000256" key="1">
    <source>
        <dbReference type="SAM" id="SignalP"/>
    </source>
</evidence>
<accession>A0ABU7GZU0</accession>
<dbReference type="Proteomes" id="UP001337681">
    <property type="component" value="Unassembled WGS sequence"/>
</dbReference>
<reference evidence="3 4" key="1">
    <citation type="submission" date="2024-01" db="EMBL/GenBank/DDBJ databases">
        <title>Pedobacter sp. nov., isolated from oil-contaminated soil.</title>
        <authorList>
            <person name="Le N.T.T."/>
        </authorList>
    </citation>
    <scope>NUCLEOTIDE SEQUENCE [LARGE SCALE GENOMIC DNA]</scope>
    <source>
        <strain evidence="3 4">VNH31</strain>
    </source>
</reference>
<dbReference type="InterPro" id="IPR021255">
    <property type="entry name" value="DUF2807"/>
</dbReference>
<evidence type="ECO:0000313" key="4">
    <source>
        <dbReference type="Proteomes" id="UP001337681"/>
    </source>
</evidence>
<keyword evidence="4" id="KW-1185">Reference proteome</keyword>
<feature type="signal peptide" evidence="1">
    <location>
        <begin position="1"/>
        <end position="26"/>
    </location>
</feature>
<comment type="caution">
    <text evidence="3">The sequence shown here is derived from an EMBL/GenBank/DDBJ whole genome shotgun (WGS) entry which is preliminary data.</text>
</comment>
<gene>
    <name evidence="3" type="ORF">VRU49_04030</name>
</gene>
<proteinExistence type="predicted"/>